<evidence type="ECO:0000256" key="2">
    <source>
        <dbReference type="SAM" id="Phobius"/>
    </source>
</evidence>
<proteinExistence type="predicted"/>
<feature type="region of interest" description="Disordered" evidence="1">
    <location>
        <begin position="1"/>
        <end position="25"/>
    </location>
</feature>
<reference evidence="4" key="1">
    <citation type="submission" date="2015-02" db="EMBL/GenBank/DDBJ databases">
        <title>Genome sequencing for Strongylocentrotus purpuratus.</title>
        <authorList>
            <person name="Murali S."/>
            <person name="Liu Y."/>
            <person name="Vee V."/>
            <person name="English A."/>
            <person name="Wang M."/>
            <person name="Skinner E."/>
            <person name="Han Y."/>
            <person name="Muzny D.M."/>
            <person name="Worley K.C."/>
            <person name="Gibbs R.A."/>
        </authorList>
    </citation>
    <scope>NUCLEOTIDE SEQUENCE</scope>
</reference>
<keyword evidence="2" id="KW-0472">Membrane</keyword>
<feature type="compositionally biased region" description="Polar residues" evidence="1">
    <location>
        <begin position="1"/>
        <end position="10"/>
    </location>
</feature>
<evidence type="ECO:0000313" key="3">
    <source>
        <dbReference type="EnsemblMetazoa" id="XP_030843440"/>
    </source>
</evidence>
<dbReference type="AlphaFoldDB" id="A0A7M7NYI4"/>
<feature type="transmembrane region" description="Helical" evidence="2">
    <location>
        <begin position="58"/>
        <end position="84"/>
    </location>
</feature>
<name>A0A7M7NYI4_STRPU</name>
<dbReference type="GeneID" id="105439975"/>
<accession>A0A7M7NYI4</accession>
<dbReference type="EnsemblMetazoa" id="XM_030987580">
    <property type="protein sequence ID" value="XP_030843440"/>
    <property type="gene ID" value="LOC105439975"/>
</dbReference>
<dbReference type="KEGG" id="spu:105439975"/>
<keyword evidence="4" id="KW-1185">Reference proteome</keyword>
<dbReference type="RefSeq" id="XP_030843440.1">
    <property type="nucleotide sequence ID" value="XM_030987580.1"/>
</dbReference>
<dbReference type="InParanoid" id="A0A7M7NYI4"/>
<feature type="compositionally biased region" description="Low complexity" evidence="1">
    <location>
        <begin position="11"/>
        <end position="23"/>
    </location>
</feature>
<sequence>MPDTLRVTTISSSPHEGPSSSLPTSSEVLDLITSTPCQIFHPIPTGLTSTETGSDRGIQIDVVFCICIILAVVVILLLPANVLFLRSRMRKRKAPPPRLEDNVENDYANKEILLVKIEDIHNPQNAA</sequence>
<keyword evidence="2" id="KW-0812">Transmembrane</keyword>
<reference evidence="3" key="2">
    <citation type="submission" date="2021-01" db="UniProtKB">
        <authorList>
            <consortium name="EnsemblMetazoa"/>
        </authorList>
    </citation>
    <scope>IDENTIFICATION</scope>
</reference>
<organism evidence="3 4">
    <name type="scientific">Strongylocentrotus purpuratus</name>
    <name type="common">Purple sea urchin</name>
    <dbReference type="NCBI Taxonomy" id="7668"/>
    <lineage>
        <taxon>Eukaryota</taxon>
        <taxon>Metazoa</taxon>
        <taxon>Echinodermata</taxon>
        <taxon>Eleutherozoa</taxon>
        <taxon>Echinozoa</taxon>
        <taxon>Echinoidea</taxon>
        <taxon>Euechinoidea</taxon>
        <taxon>Echinacea</taxon>
        <taxon>Camarodonta</taxon>
        <taxon>Echinidea</taxon>
        <taxon>Strongylocentrotidae</taxon>
        <taxon>Strongylocentrotus</taxon>
    </lineage>
</organism>
<dbReference type="Proteomes" id="UP000007110">
    <property type="component" value="Unassembled WGS sequence"/>
</dbReference>
<evidence type="ECO:0000256" key="1">
    <source>
        <dbReference type="SAM" id="MobiDB-lite"/>
    </source>
</evidence>
<evidence type="ECO:0000313" key="4">
    <source>
        <dbReference type="Proteomes" id="UP000007110"/>
    </source>
</evidence>
<keyword evidence="2" id="KW-1133">Transmembrane helix</keyword>
<protein>
    <submittedName>
        <fullName evidence="3">Uncharacterized protein</fullName>
    </submittedName>
</protein>